<feature type="domain" description="Aminoglycoside phosphotransferase" evidence="1">
    <location>
        <begin position="90"/>
        <end position="294"/>
    </location>
</feature>
<dbReference type="Gene3D" id="3.90.1200.10">
    <property type="match status" value="1"/>
</dbReference>
<dbReference type="InterPro" id="IPR011009">
    <property type="entry name" value="Kinase-like_dom_sf"/>
</dbReference>
<dbReference type="Pfam" id="PF01636">
    <property type="entry name" value="APH"/>
    <property type="match status" value="1"/>
</dbReference>
<reference evidence="2" key="1">
    <citation type="submission" date="2020-05" db="EMBL/GenBank/DDBJ databases">
        <authorList>
            <person name="Chiriac C."/>
            <person name="Salcher M."/>
            <person name="Ghai R."/>
            <person name="Kavagutti S V."/>
        </authorList>
    </citation>
    <scope>NUCLEOTIDE SEQUENCE</scope>
</reference>
<dbReference type="SUPFAM" id="SSF56112">
    <property type="entry name" value="Protein kinase-like (PK-like)"/>
    <property type="match status" value="1"/>
</dbReference>
<dbReference type="PANTHER" id="PTHR11012">
    <property type="entry name" value="PROTEIN KINASE-LIKE DOMAIN-CONTAINING"/>
    <property type="match status" value="1"/>
</dbReference>
<dbReference type="InterPro" id="IPR002575">
    <property type="entry name" value="Aminoglycoside_PTrfase"/>
</dbReference>
<proteinExistence type="predicted"/>
<dbReference type="AlphaFoldDB" id="A0A6J6Y894"/>
<accession>A0A6J6Y894</accession>
<gene>
    <name evidence="2" type="ORF">UFOPK3046_00824</name>
</gene>
<evidence type="ECO:0000313" key="2">
    <source>
        <dbReference type="EMBL" id="CAB4805610.1"/>
    </source>
</evidence>
<organism evidence="2">
    <name type="scientific">freshwater metagenome</name>
    <dbReference type="NCBI Taxonomy" id="449393"/>
    <lineage>
        <taxon>unclassified sequences</taxon>
        <taxon>metagenomes</taxon>
        <taxon>ecological metagenomes</taxon>
    </lineage>
</organism>
<name>A0A6J6Y894_9ZZZZ</name>
<evidence type="ECO:0000259" key="1">
    <source>
        <dbReference type="Pfam" id="PF01636"/>
    </source>
</evidence>
<dbReference type="EMBL" id="CAFAAQ010000059">
    <property type="protein sequence ID" value="CAB4805610.1"/>
    <property type="molecule type" value="Genomic_DNA"/>
</dbReference>
<dbReference type="PANTHER" id="PTHR11012:SF30">
    <property type="entry name" value="PROTEIN KINASE-LIKE DOMAIN-CONTAINING"/>
    <property type="match status" value="1"/>
</dbReference>
<sequence>MTLPITKLGDGLPLPSNAEDLTADWLTFALAEHTGGARVTAVQAEPIGTGQVAETRRLSLSWESGYAGPAVIVAKVPSTNPVSLTAAKTMRNYELEVIFYRDLAGTVDVNCPQCFFADHDLQSDAFALLLADQAPAAQGDQLGGCSPEQAALGVKELVGLHAPRWNDASLEELDLAWLNRGGMAGAAFAQLVAGLFPAFLERYEDRLSPELSQTVSWLGENLTPYLANRPGPRTLTHNDFRLDNLLFGAERVAVVDFQTVSYGYPLADLAYFVGGSLLAEARAEHEHALVQQYHQGLVARGIELPWTDCWDWYRRYAFEGLLMAVMASMGVERTDRGDEMFMVMAQRSSTHASELKSADLI</sequence>
<protein>
    <submittedName>
        <fullName evidence="2">Unannotated protein</fullName>
    </submittedName>
</protein>